<name>A0A444HEN8_9FLAO</name>
<comment type="caution">
    <text evidence="1">The sequence shown here is derived from an EMBL/GenBank/DDBJ whole genome shotgun (WGS) entry which is preliminary data.</text>
</comment>
<organism evidence="1 2">
    <name type="scientific">Flavobacterium cerinum</name>
    <dbReference type="NCBI Taxonomy" id="2502784"/>
    <lineage>
        <taxon>Bacteria</taxon>
        <taxon>Pseudomonadati</taxon>
        <taxon>Bacteroidota</taxon>
        <taxon>Flavobacteriia</taxon>
        <taxon>Flavobacteriales</taxon>
        <taxon>Flavobacteriaceae</taxon>
        <taxon>Flavobacterium</taxon>
    </lineage>
</organism>
<accession>A0A444HEN8</accession>
<evidence type="ECO:0000313" key="2">
    <source>
        <dbReference type="Proteomes" id="UP000287527"/>
    </source>
</evidence>
<dbReference type="AlphaFoldDB" id="A0A444HEN8"/>
<protein>
    <recommendedName>
        <fullName evidence="3">Alpha-ketoglutarate decarboxylase</fullName>
    </recommendedName>
</protein>
<sequence length="178" mass="19619">MKSGIFSFLTKPALVVGLCLSLIPVNAQSGSEFWSHVRFGGGLAAGFGSGYTDVTVAPGAIYQFNEYVALGVGLQGTYVNQKNYFSSFMYGGTVSALLNPFPQLQLSAELEQLRVNLDVDSRFGQRDGYTRDFWNTGLFLGAGYHMNNVTVGVKYNVLFSEKDMVYSDAFMPFVRVYF</sequence>
<dbReference type="OrthoDB" id="1160493at2"/>
<dbReference type="Proteomes" id="UP000287527">
    <property type="component" value="Unassembled WGS sequence"/>
</dbReference>
<dbReference type="RefSeq" id="WP_128388011.1">
    <property type="nucleotide sequence ID" value="NZ_SBII01000001.1"/>
</dbReference>
<gene>
    <name evidence="1" type="ORF">EPI11_00560</name>
</gene>
<proteinExistence type="predicted"/>
<evidence type="ECO:0000313" key="1">
    <source>
        <dbReference type="EMBL" id="RWX03455.1"/>
    </source>
</evidence>
<dbReference type="EMBL" id="SBII01000001">
    <property type="protein sequence ID" value="RWX03455.1"/>
    <property type="molecule type" value="Genomic_DNA"/>
</dbReference>
<reference evidence="1 2" key="1">
    <citation type="submission" date="2019-01" db="EMBL/GenBank/DDBJ databases">
        <title>Flavobacterium sp. nov.,isolated from freshwater.</title>
        <authorList>
            <person name="Zhang R."/>
            <person name="Du Z.-J."/>
        </authorList>
    </citation>
    <scope>NUCLEOTIDE SEQUENCE [LARGE SCALE GENOMIC DNA]</scope>
    <source>
        <strain evidence="1 2">1E403</strain>
    </source>
</reference>
<keyword evidence="2" id="KW-1185">Reference proteome</keyword>
<evidence type="ECO:0008006" key="3">
    <source>
        <dbReference type="Google" id="ProtNLM"/>
    </source>
</evidence>